<dbReference type="PANTHER" id="PTHR46224">
    <property type="entry name" value="ANKYRIN REPEAT FAMILY PROTEIN"/>
    <property type="match status" value="1"/>
</dbReference>
<organism evidence="3">
    <name type="scientific">Panicum hallii</name>
    <dbReference type="NCBI Taxonomy" id="206008"/>
    <lineage>
        <taxon>Eukaryota</taxon>
        <taxon>Viridiplantae</taxon>
        <taxon>Streptophyta</taxon>
        <taxon>Embryophyta</taxon>
        <taxon>Tracheophyta</taxon>
        <taxon>Spermatophyta</taxon>
        <taxon>Magnoliopsida</taxon>
        <taxon>Liliopsida</taxon>
        <taxon>Poales</taxon>
        <taxon>Poaceae</taxon>
        <taxon>PACMAD clade</taxon>
        <taxon>Panicoideae</taxon>
        <taxon>Panicodae</taxon>
        <taxon>Paniceae</taxon>
        <taxon>Panicinae</taxon>
        <taxon>Panicum</taxon>
        <taxon>Panicum sect. Panicum</taxon>
    </lineage>
</organism>
<dbReference type="SMART" id="SM00028">
    <property type="entry name" value="TPR"/>
    <property type="match status" value="1"/>
</dbReference>
<dbReference type="InterPro" id="IPR051616">
    <property type="entry name" value="Cul2-RING_E3_ligase_SR"/>
</dbReference>
<dbReference type="AlphaFoldDB" id="A0A2S3GNJ5"/>
<dbReference type="Pfam" id="PF07719">
    <property type="entry name" value="TPR_2"/>
    <property type="match status" value="1"/>
</dbReference>
<name>A0A2S3GNJ5_9POAL</name>
<evidence type="ECO:0000256" key="2">
    <source>
        <dbReference type="ARBA" id="ARBA00022803"/>
    </source>
</evidence>
<dbReference type="InterPro" id="IPR019734">
    <property type="entry name" value="TPR_rpt"/>
</dbReference>
<protein>
    <submittedName>
        <fullName evidence="3">Uncharacterized protein</fullName>
    </submittedName>
</protein>
<proteinExistence type="predicted"/>
<dbReference type="InterPro" id="IPR011990">
    <property type="entry name" value="TPR-like_helical_dom_sf"/>
</dbReference>
<dbReference type="EMBL" id="CM008046">
    <property type="protein sequence ID" value="PAN05497.1"/>
    <property type="molecule type" value="Genomic_DNA"/>
</dbReference>
<dbReference type="Gene3D" id="1.25.40.10">
    <property type="entry name" value="Tetratricopeptide repeat domain"/>
    <property type="match status" value="1"/>
</dbReference>
<dbReference type="Proteomes" id="UP000243499">
    <property type="component" value="Chromosome 1"/>
</dbReference>
<gene>
    <name evidence="3" type="ORF">PAHAL_1G233800</name>
</gene>
<reference evidence="3" key="1">
    <citation type="submission" date="2018-04" db="EMBL/GenBank/DDBJ databases">
        <title>WGS assembly of Panicum hallii.</title>
        <authorList>
            <person name="Lovell J."/>
            <person name="Jenkins J."/>
            <person name="Lowry D."/>
            <person name="Mamidi S."/>
            <person name="Sreedasyam A."/>
            <person name="Weng X."/>
            <person name="Barry K."/>
            <person name="Bonette J."/>
            <person name="Campitelli B."/>
            <person name="Daum C."/>
            <person name="Gordon S."/>
            <person name="Gould B."/>
            <person name="Lipzen A."/>
            <person name="Macqueen A."/>
            <person name="Palacio-Mejia J."/>
            <person name="Plott C."/>
            <person name="Shakirov E."/>
            <person name="Shu S."/>
            <person name="Yoshinaga Y."/>
            <person name="Zane M."/>
            <person name="Rokhsar D."/>
            <person name="Grimwood J."/>
            <person name="Schmutz J."/>
            <person name="Juenger T."/>
        </authorList>
    </citation>
    <scope>NUCLEOTIDE SEQUENCE [LARGE SCALE GENOMIC DNA]</scope>
    <source>
        <strain evidence="3">FIL2</strain>
    </source>
</reference>
<dbReference type="PANTHER" id="PTHR46224:SF6">
    <property type="entry name" value="ANKYRIN REPEAT FAMILY PROTEIN"/>
    <property type="match status" value="1"/>
</dbReference>
<dbReference type="InterPro" id="IPR013105">
    <property type="entry name" value="TPR_2"/>
</dbReference>
<accession>A0A2S3GNJ5</accession>
<keyword evidence="1" id="KW-0677">Repeat</keyword>
<evidence type="ECO:0000313" key="3">
    <source>
        <dbReference type="EMBL" id="PAN05497.1"/>
    </source>
</evidence>
<evidence type="ECO:0000256" key="1">
    <source>
        <dbReference type="ARBA" id="ARBA00022737"/>
    </source>
</evidence>
<dbReference type="SUPFAM" id="SSF48452">
    <property type="entry name" value="TPR-like"/>
    <property type="match status" value="1"/>
</dbReference>
<dbReference type="Gramene" id="PAN05497">
    <property type="protein sequence ID" value="PAN05497"/>
    <property type="gene ID" value="PAHAL_1G233800"/>
</dbReference>
<sequence>MVDNVTCRQSSSILLMLSCIQTKSLCWINLGDGEKALLDAEFCRMMHPDWPKACYRQGAAHMLLKNYEKACDAFLDGLKLDGPNKC</sequence>
<keyword evidence="2" id="KW-0802">TPR repeat</keyword>